<evidence type="ECO:0000313" key="2">
    <source>
        <dbReference type="EMBL" id="WWC86585.1"/>
    </source>
</evidence>
<feature type="compositionally biased region" description="Polar residues" evidence="1">
    <location>
        <begin position="436"/>
        <end position="445"/>
    </location>
</feature>
<feature type="region of interest" description="Disordered" evidence="1">
    <location>
        <begin position="196"/>
        <end position="393"/>
    </location>
</feature>
<dbReference type="SUPFAM" id="SSF57959">
    <property type="entry name" value="Leucine zipper domain"/>
    <property type="match status" value="1"/>
</dbReference>
<evidence type="ECO:0000256" key="1">
    <source>
        <dbReference type="SAM" id="MobiDB-lite"/>
    </source>
</evidence>
<dbReference type="InterPro" id="IPR046347">
    <property type="entry name" value="bZIP_sf"/>
</dbReference>
<dbReference type="AlphaFoldDB" id="A0AAX4JPW4"/>
<protein>
    <recommendedName>
        <fullName evidence="4">BZIP domain-containing protein</fullName>
    </recommendedName>
</protein>
<feature type="compositionally biased region" description="Low complexity" evidence="1">
    <location>
        <begin position="419"/>
        <end position="429"/>
    </location>
</feature>
<keyword evidence="3" id="KW-1185">Reference proteome</keyword>
<feature type="compositionally biased region" description="Polar residues" evidence="1">
    <location>
        <begin position="370"/>
        <end position="391"/>
    </location>
</feature>
<dbReference type="Gene3D" id="1.20.5.170">
    <property type="match status" value="1"/>
</dbReference>
<dbReference type="CDD" id="cd14688">
    <property type="entry name" value="bZIP_YAP"/>
    <property type="match status" value="1"/>
</dbReference>
<feature type="compositionally biased region" description="Low complexity" evidence="1">
    <location>
        <begin position="41"/>
        <end position="81"/>
    </location>
</feature>
<accession>A0AAX4JPW4</accession>
<sequence length="751" mass="84150">MHPYRTSLPSPATPLSSSIISPHKQHPPYGFPPPSTIQSTHHINMNVNMNHNLNHGHPNINHNLHSSSSSSRRPSAASSSRANHHHHQHHEYIDSESDGDDDKVEKDKLEIRREKNRVKQRNLRLRRANHIADLEKNLATIRAEHASLQSSFNQLHQRENALQGWVHDLESALFRNGMAAEVETLRRIWADRDASKAPLQHPSEIPHPYNAPPEIHHQLPTPSGSSAVDPLSTLAKAAFAAPPGSNNGPEYSERRMSHQSINSDASKPTLPRPSSFSKPFENPYPTPEIGWGSQMHEWVQTPQQDYDKKRRRDSYIADYPPPPPPSSRPGLHPMSGRLSESNVHTLPPIQSYRQSSPASGRPLSAPYQYQGRQSAPISATPSVPGTGNISPRSIRISDLVSPRASQISHDEASLPALSVSGGWSRSGSRADLSVTGERSGSSEWNQTSPFEILQAERGGNLSNFQTYQPKIYPRSLNQGEPILPTKGSFTKDQNIIVPFNDWKEPFTPITWQGTPTIGWPNTQIDLATDPVSEEDGPLIDPTPHPSVYTARILLLSILPQPISLDYPPVLPELFKEQQQILLTALSNLLSPEINEKFRAAQLEGLSAEDAKLLLQYQSSIQSDLRLVLFPVAILRAAVIRHIKSDKEGRVEGERFNLNAFITSTLREARIFGNPLDPDAWEMPDQYWDKWERWFPLGREYCHSLSGWRTRDGHQGSGVIEMLLGLKGERRRRRQDWIGKPPGWSVAKLTTK</sequence>
<evidence type="ECO:0008006" key="4">
    <source>
        <dbReference type="Google" id="ProtNLM"/>
    </source>
</evidence>
<feature type="region of interest" description="Disordered" evidence="1">
    <location>
        <begin position="1"/>
        <end position="104"/>
    </location>
</feature>
<dbReference type="GeneID" id="91092134"/>
<gene>
    <name evidence="2" type="ORF">L201_001462</name>
</gene>
<dbReference type="EMBL" id="CP144099">
    <property type="protein sequence ID" value="WWC86585.1"/>
    <property type="molecule type" value="Genomic_DNA"/>
</dbReference>
<feature type="compositionally biased region" description="Low complexity" evidence="1">
    <location>
        <begin position="1"/>
        <end position="22"/>
    </location>
</feature>
<evidence type="ECO:0000313" key="3">
    <source>
        <dbReference type="Proteomes" id="UP001355207"/>
    </source>
</evidence>
<dbReference type="RefSeq" id="XP_066073348.1">
    <property type="nucleotide sequence ID" value="XM_066217251.1"/>
</dbReference>
<dbReference type="GO" id="GO:0003700">
    <property type="term" value="F:DNA-binding transcription factor activity"/>
    <property type="evidence" value="ECO:0007669"/>
    <property type="project" value="InterPro"/>
</dbReference>
<proteinExistence type="predicted"/>
<feature type="compositionally biased region" description="Polar residues" evidence="1">
    <location>
        <begin position="258"/>
        <end position="277"/>
    </location>
</feature>
<dbReference type="Proteomes" id="UP001355207">
    <property type="component" value="Chromosome 2"/>
</dbReference>
<reference evidence="2 3" key="1">
    <citation type="submission" date="2024-01" db="EMBL/GenBank/DDBJ databases">
        <title>Comparative genomics of Cryptococcus and Kwoniella reveals pathogenesis evolution and contrasting modes of karyotype evolution via chromosome fusion or intercentromeric recombination.</title>
        <authorList>
            <person name="Coelho M.A."/>
            <person name="David-Palma M."/>
            <person name="Shea T."/>
            <person name="Bowers K."/>
            <person name="McGinley-Smith S."/>
            <person name="Mohammad A.W."/>
            <person name="Gnirke A."/>
            <person name="Yurkov A.M."/>
            <person name="Nowrousian M."/>
            <person name="Sun S."/>
            <person name="Cuomo C.A."/>
            <person name="Heitman J."/>
        </authorList>
    </citation>
    <scope>NUCLEOTIDE SEQUENCE [LARGE SCALE GENOMIC DNA]</scope>
    <source>
        <strain evidence="2 3">CBS 6074</strain>
    </source>
</reference>
<name>A0AAX4JPW4_9TREE</name>
<organism evidence="2 3">
    <name type="scientific">Kwoniella dendrophila CBS 6074</name>
    <dbReference type="NCBI Taxonomy" id="1295534"/>
    <lineage>
        <taxon>Eukaryota</taxon>
        <taxon>Fungi</taxon>
        <taxon>Dikarya</taxon>
        <taxon>Basidiomycota</taxon>
        <taxon>Agaricomycotina</taxon>
        <taxon>Tremellomycetes</taxon>
        <taxon>Tremellales</taxon>
        <taxon>Cryptococcaceae</taxon>
        <taxon>Kwoniella</taxon>
    </lineage>
</organism>
<feature type="region of interest" description="Disordered" evidence="1">
    <location>
        <begin position="419"/>
        <end position="445"/>
    </location>
</feature>